<dbReference type="Proteomes" id="UP001172681">
    <property type="component" value="Unassembled WGS sequence"/>
</dbReference>
<dbReference type="PANTHER" id="PTHR42029:SF3">
    <property type="entry name" value="AN04G07800"/>
    <property type="match status" value="1"/>
</dbReference>
<feature type="transmembrane region" description="Helical" evidence="2">
    <location>
        <begin position="146"/>
        <end position="165"/>
    </location>
</feature>
<accession>A0AA39CMJ4</accession>
<dbReference type="AlphaFoldDB" id="A0AA39CMJ4"/>
<feature type="transmembrane region" description="Helical" evidence="2">
    <location>
        <begin position="235"/>
        <end position="258"/>
    </location>
</feature>
<comment type="caution">
    <text evidence="3">The sequence shown here is derived from an EMBL/GenBank/DDBJ whole genome shotgun (WGS) entry which is preliminary data.</text>
</comment>
<dbReference type="PANTHER" id="PTHR42029">
    <property type="entry name" value="AN04G07800"/>
    <property type="match status" value="1"/>
</dbReference>
<feature type="non-terminal residue" evidence="3">
    <location>
        <position position="513"/>
    </location>
</feature>
<feature type="transmembrane region" description="Helical" evidence="2">
    <location>
        <begin position="198"/>
        <end position="215"/>
    </location>
</feature>
<gene>
    <name evidence="3" type="ORF">H2204_014648</name>
</gene>
<organism evidence="3 4">
    <name type="scientific">Knufia peltigerae</name>
    <dbReference type="NCBI Taxonomy" id="1002370"/>
    <lineage>
        <taxon>Eukaryota</taxon>
        <taxon>Fungi</taxon>
        <taxon>Dikarya</taxon>
        <taxon>Ascomycota</taxon>
        <taxon>Pezizomycotina</taxon>
        <taxon>Eurotiomycetes</taxon>
        <taxon>Chaetothyriomycetidae</taxon>
        <taxon>Chaetothyriales</taxon>
        <taxon>Trichomeriaceae</taxon>
        <taxon>Knufia</taxon>
    </lineage>
</organism>
<name>A0AA39CMJ4_9EURO</name>
<evidence type="ECO:0000256" key="1">
    <source>
        <dbReference type="SAM" id="MobiDB-lite"/>
    </source>
</evidence>
<evidence type="ECO:0000313" key="3">
    <source>
        <dbReference type="EMBL" id="KAJ9613761.1"/>
    </source>
</evidence>
<evidence type="ECO:0000313" key="4">
    <source>
        <dbReference type="Proteomes" id="UP001172681"/>
    </source>
</evidence>
<feature type="transmembrane region" description="Helical" evidence="2">
    <location>
        <begin position="172"/>
        <end position="192"/>
    </location>
</feature>
<feature type="region of interest" description="Disordered" evidence="1">
    <location>
        <begin position="400"/>
        <end position="431"/>
    </location>
</feature>
<feature type="region of interest" description="Disordered" evidence="1">
    <location>
        <begin position="456"/>
        <end position="513"/>
    </location>
</feature>
<dbReference type="EMBL" id="JAPDRN010000194">
    <property type="protein sequence ID" value="KAJ9613761.1"/>
    <property type="molecule type" value="Genomic_DNA"/>
</dbReference>
<sequence>MEAGFVLDSAKLSETLIPQAQLLLELDTPSARSYAPLSSLIYPQRYIQQKSTITITTASHSPQPKPALFVSETVPRVWPCALSREIAFDGRTPTAVLSPSATVSLLRLPPTMSPIPRAHHVLHTLLRREDQEVNKPTDPHGLVLEAWAEGFMIGSLIIMSCITLANMRRGVLLHKLILLELVLGYWQGFFILFDPPIYAWWLSVAAIFLNISWSLHNVIAWMKIRPFLNKTASRLFIGTIILVQPYWVVEIYANFTYFHNINKVFLKTRPWEALCRDPWWVLAACILFYNIKTKYDLTLVQIVRISPRFAVMLGAMILSICFIVLDVLSVTSALKSALPVGINPFWKLSFVFKCLTDSVVLDDFKTALDRLRAFKLSRLGSFAMDGADTRAKQHMDDVIKANNWSSPPPSGDRAQPVSPLPDMPRSPDGDYINPPWEELKPGPTHHIEDERFAAVARNASRDRDAEENGFDAIDYADPQRESSDAHILRSQSSWPGRRSSEETSDADIEYAMA</sequence>
<feature type="compositionally biased region" description="Basic and acidic residues" evidence="1">
    <location>
        <begin position="477"/>
        <end position="487"/>
    </location>
</feature>
<keyword evidence="2" id="KW-0472">Membrane</keyword>
<feature type="compositionally biased region" description="Acidic residues" evidence="1">
    <location>
        <begin position="502"/>
        <end position="513"/>
    </location>
</feature>
<protein>
    <submittedName>
        <fullName evidence="3">Uncharacterized protein</fullName>
    </submittedName>
</protein>
<proteinExistence type="predicted"/>
<keyword evidence="2" id="KW-1133">Transmembrane helix</keyword>
<reference evidence="3" key="1">
    <citation type="submission" date="2022-10" db="EMBL/GenBank/DDBJ databases">
        <title>Culturing micro-colonial fungi from biological soil crusts in the Mojave desert and describing Neophaeococcomyces mojavensis, and introducing the new genera and species Taxawa tesnikishii.</title>
        <authorList>
            <person name="Kurbessoian T."/>
            <person name="Stajich J.E."/>
        </authorList>
    </citation>
    <scope>NUCLEOTIDE SEQUENCE</scope>
    <source>
        <strain evidence="3">TK_35</strain>
    </source>
</reference>
<evidence type="ECO:0000256" key="2">
    <source>
        <dbReference type="SAM" id="Phobius"/>
    </source>
</evidence>
<keyword evidence="4" id="KW-1185">Reference proteome</keyword>
<keyword evidence="2" id="KW-0812">Transmembrane</keyword>
<feature type="transmembrane region" description="Helical" evidence="2">
    <location>
        <begin position="278"/>
        <end position="297"/>
    </location>
</feature>
<feature type="transmembrane region" description="Helical" evidence="2">
    <location>
        <begin position="309"/>
        <end position="330"/>
    </location>
</feature>